<sequence length="682" mass="79161">MINSKLPFILYGGDYNPDQWPKDVIKEDIRLLKLANINVVTLPVFSWALLQPDEETYNFEWLDNILNLLKDNDIYVCLATSTAAQPAWMSRRYPEVLPVDFDGHKRKHGGRVKFCPNSKVYRKFSVTLTRKLVERYKNYDNLILWHIGNEYDNYCYCDNCEKEFREWLKKKYKTLDKLNKAWNMNFWGHTLYNWDEIFSPSGLNEMWHGEDKTSTTFQGMALDYNRFMSDSILDCYLGEYRAIKEITPNIKITTNLMGTFKPLDYFKWAEHMDIVSWDNYPSYGADPATIAMSHDLMRGLKNGEPFMLMEQTPNQANWQPYNSVKRPGELRLQSYQTLAHGADSIMFFQMRQSIGACEKYHGAVISHSGSENTRVFKEWKRLGEELHSLGDEILDSKIDSKVAIIFDWDNWWAIEFSSGPSVKLKYIPQIEKYYKAFYKKNISVDFVKPTADLSKYSIVVAPILYMLKNNVSNNIKNFVSKGGTFITTFFSGYVDENDRVKLGGYPSELRDLLGIWVEELDALPLEINNILQMNSTLNGFDLEYKCNMLFDIINLEGAIPLALYGSDFYKGRPVFTINSYGEGDAYYIGSDPDSKFVDDLVGFLDSNYSLSLDFEPNEGVEITKRRKNDKEIFFILNHNKDSVNLNLKDYSYVNLLTKEKVFSKITLKGMDLAILRKLANND</sequence>
<evidence type="ECO:0000256" key="1">
    <source>
        <dbReference type="ARBA" id="ARBA00001412"/>
    </source>
</evidence>
<gene>
    <name evidence="10" type="ORF">H9661_10325</name>
</gene>
<protein>
    <recommendedName>
        <fullName evidence="3 6">Beta-galactosidase</fullName>
        <shortName evidence="6">Beta-gal</shortName>
        <ecNumber evidence="3 6">3.2.1.23</ecNumber>
    </recommendedName>
</protein>
<comment type="catalytic activity">
    <reaction evidence="1 6">
        <text>Hydrolysis of terminal non-reducing beta-D-galactose residues in beta-D-galactosides.</text>
        <dbReference type="EC" id="3.2.1.23"/>
    </reaction>
</comment>
<dbReference type="InterPro" id="IPR029062">
    <property type="entry name" value="Class_I_gatase-like"/>
</dbReference>
<evidence type="ECO:0000256" key="5">
    <source>
        <dbReference type="ARBA" id="ARBA00023295"/>
    </source>
</evidence>
<dbReference type="InterPro" id="IPR017853">
    <property type="entry name" value="GH"/>
</dbReference>
<keyword evidence="5 6" id="KW-0326">Glycosidase</keyword>
<feature type="domain" description="Beta-galactosidase C-terminal" evidence="9">
    <location>
        <begin position="619"/>
        <end position="677"/>
    </location>
</feature>
<dbReference type="SUPFAM" id="SSF52317">
    <property type="entry name" value="Class I glutamine amidotransferase-like"/>
    <property type="match status" value="1"/>
</dbReference>
<dbReference type="Gene3D" id="3.40.50.880">
    <property type="match status" value="1"/>
</dbReference>
<dbReference type="PANTHER" id="PTHR36447:SF1">
    <property type="entry name" value="BETA-GALACTOSIDASE GANA"/>
    <property type="match status" value="1"/>
</dbReference>
<evidence type="ECO:0000259" key="9">
    <source>
        <dbReference type="Pfam" id="PF08533"/>
    </source>
</evidence>
<comment type="caution">
    <text evidence="10">The sequence shown here is derived from an EMBL/GenBank/DDBJ whole genome shotgun (WGS) entry which is preliminary data.</text>
</comment>
<evidence type="ECO:0000256" key="3">
    <source>
        <dbReference type="ARBA" id="ARBA00012756"/>
    </source>
</evidence>
<dbReference type="Gene3D" id="2.60.40.1180">
    <property type="entry name" value="Golgi alpha-mannosidase II"/>
    <property type="match status" value="1"/>
</dbReference>
<dbReference type="SUPFAM" id="SSF51445">
    <property type="entry name" value="(Trans)glycosidases"/>
    <property type="match status" value="1"/>
</dbReference>
<evidence type="ECO:0000256" key="6">
    <source>
        <dbReference type="PIRNR" id="PIRNR001084"/>
    </source>
</evidence>
<dbReference type="Pfam" id="PF08532">
    <property type="entry name" value="Glyco_hydro_42M"/>
    <property type="match status" value="1"/>
</dbReference>
<evidence type="ECO:0000313" key="10">
    <source>
        <dbReference type="EMBL" id="MBD7911754.1"/>
    </source>
</evidence>
<reference evidence="10 11" key="1">
    <citation type="submission" date="2020-08" db="EMBL/GenBank/DDBJ databases">
        <title>A Genomic Blueprint of the Chicken Gut Microbiome.</title>
        <authorList>
            <person name="Gilroy R."/>
            <person name="Ravi A."/>
            <person name="Getino M."/>
            <person name="Pursley I."/>
            <person name="Horton D.L."/>
            <person name="Alikhan N.-F."/>
            <person name="Baker D."/>
            <person name="Gharbi K."/>
            <person name="Hall N."/>
            <person name="Watson M."/>
            <person name="Adriaenssens E.M."/>
            <person name="Foster-Nyarko E."/>
            <person name="Jarju S."/>
            <person name="Secka A."/>
            <person name="Antonio M."/>
            <person name="Oren A."/>
            <person name="Chaudhuri R."/>
            <person name="La Ragione R.M."/>
            <person name="Hildebrand F."/>
            <person name="Pallen M.J."/>
        </authorList>
    </citation>
    <scope>NUCLEOTIDE SEQUENCE [LARGE SCALE GENOMIC DNA]</scope>
    <source>
        <strain evidence="10 11">Sa3CVN1</strain>
    </source>
</reference>
<evidence type="ECO:0000259" key="7">
    <source>
        <dbReference type="Pfam" id="PF02449"/>
    </source>
</evidence>
<dbReference type="EC" id="3.2.1.23" evidence="3 6"/>
<dbReference type="RefSeq" id="WP_191768637.1">
    <property type="nucleotide sequence ID" value="NZ_JACSRA010000014.1"/>
</dbReference>
<dbReference type="PIRSF" id="PIRSF001084">
    <property type="entry name" value="B-galactosidase"/>
    <property type="match status" value="1"/>
</dbReference>
<dbReference type="PANTHER" id="PTHR36447">
    <property type="entry name" value="BETA-GALACTOSIDASE GANA"/>
    <property type="match status" value="1"/>
</dbReference>
<dbReference type="InterPro" id="IPR013738">
    <property type="entry name" value="Beta_galactosidase_Trimer"/>
</dbReference>
<keyword evidence="4 6" id="KW-0378">Hydrolase</keyword>
<proteinExistence type="inferred from homology"/>
<dbReference type="Pfam" id="PF08533">
    <property type="entry name" value="Glyco_hydro_42C"/>
    <property type="match status" value="1"/>
</dbReference>
<dbReference type="InterPro" id="IPR013780">
    <property type="entry name" value="Glyco_hydro_b"/>
</dbReference>
<dbReference type="InterPro" id="IPR013739">
    <property type="entry name" value="Beta_galactosidase_C"/>
</dbReference>
<comment type="similarity">
    <text evidence="2 6">Belongs to the glycosyl hydrolase 42 family.</text>
</comment>
<accession>A0ABR8PUF3</accession>
<evidence type="ECO:0000313" key="11">
    <source>
        <dbReference type="Proteomes" id="UP000627781"/>
    </source>
</evidence>
<dbReference type="Gene3D" id="3.20.20.80">
    <property type="entry name" value="Glycosidases"/>
    <property type="match status" value="1"/>
</dbReference>
<feature type="domain" description="Glycoside hydrolase family 42 N-terminal" evidence="7">
    <location>
        <begin position="14"/>
        <end position="388"/>
    </location>
</feature>
<organism evidence="10 11">
    <name type="scientific">Clostridium cibarium</name>
    <dbReference type="NCBI Taxonomy" id="2762247"/>
    <lineage>
        <taxon>Bacteria</taxon>
        <taxon>Bacillati</taxon>
        <taxon>Bacillota</taxon>
        <taxon>Clostridia</taxon>
        <taxon>Eubacteriales</taxon>
        <taxon>Clostridiaceae</taxon>
        <taxon>Clostridium</taxon>
    </lineage>
</organism>
<name>A0ABR8PUF3_9CLOT</name>
<evidence type="ECO:0000256" key="2">
    <source>
        <dbReference type="ARBA" id="ARBA00005940"/>
    </source>
</evidence>
<dbReference type="EMBL" id="JACSRA010000014">
    <property type="protein sequence ID" value="MBD7911754.1"/>
    <property type="molecule type" value="Genomic_DNA"/>
</dbReference>
<dbReference type="Proteomes" id="UP000627781">
    <property type="component" value="Unassembled WGS sequence"/>
</dbReference>
<dbReference type="Pfam" id="PF02449">
    <property type="entry name" value="Glyco_hydro_42"/>
    <property type="match status" value="1"/>
</dbReference>
<dbReference type="InterPro" id="IPR013529">
    <property type="entry name" value="Glyco_hydro_42_N"/>
</dbReference>
<evidence type="ECO:0000259" key="8">
    <source>
        <dbReference type="Pfam" id="PF08532"/>
    </source>
</evidence>
<dbReference type="InterPro" id="IPR003476">
    <property type="entry name" value="Glyco_hydro_42"/>
</dbReference>
<keyword evidence="11" id="KW-1185">Reference proteome</keyword>
<dbReference type="CDD" id="cd03143">
    <property type="entry name" value="A4_beta-galactosidase_middle_domain"/>
    <property type="match status" value="1"/>
</dbReference>
<feature type="domain" description="Beta-galactosidase trimerisation" evidence="8">
    <location>
        <begin position="401"/>
        <end position="607"/>
    </location>
</feature>
<evidence type="ECO:0000256" key="4">
    <source>
        <dbReference type="ARBA" id="ARBA00022801"/>
    </source>
</evidence>